<protein>
    <submittedName>
        <fullName evidence="1">Uncharacterized protein</fullName>
    </submittedName>
</protein>
<reference evidence="1 2" key="1">
    <citation type="submission" date="2019-08" db="EMBL/GenBank/DDBJ databases">
        <title>Draft genome sequences of two oriental melons (Cucumis melo L. var makuwa).</title>
        <authorList>
            <person name="Kwon S.-Y."/>
        </authorList>
    </citation>
    <scope>NUCLEOTIDE SEQUENCE [LARGE SCALE GENOMIC DNA]</scope>
    <source>
        <strain evidence="2">cv. Chang Bougi</strain>
        <tissue evidence="1">Leaf</tissue>
    </source>
</reference>
<gene>
    <name evidence="1" type="ORF">E5676_scaffold637G00810</name>
</gene>
<evidence type="ECO:0000313" key="2">
    <source>
        <dbReference type="Proteomes" id="UP000321947"/>
    </source>
</evidence>
<evidence type="ECO:0000313" key="1">
    <source>
        <dbReference type="EMBL" id="TYK15898.1"/>
    </source>
</evidence>
<name>A0A5D3CXB8_CUCMM</name>
<dbReference type="AlphaFoldDB" id="A0A5D3CXB8"/>
<organism evidence="1 2">
    <name type="scientific">Cucumis melo var. makuwa</name>
    <name type="common">Oriental melon</name>
    <dbReference type="NCBI Taxonomy" id="1194695"/>
    <lineage>
        <taxon>Eukaryota</taxon>
        <taxon>Viridiplantae</taxon>
        <taxon>Streptophyta</taxon>
        <taxon>Embryophyta</taxon>
        <taxon>Tracheophyta</taxon>
        <taxon>Spermatophyta</taxon>
        <taxon>Magnoliopsida</taxon>
        <taxon>eudicotyledons</taxon>
        <taxon>Gunneridae</taxon>
        <taxon>Pentapetalae</taxon>
        <taxon>rosids</taxon>
        <taxon>fabids</taxon>
        <taxon>Cucurbitales</taxon>
        <taxon>Cucurbitaceae</taxon>
        <taxon>Benincaseae</taxon>
        <taxon>Cucumis</taxon>
    </lineage>
</organism>
<dbReference type="Proteomes" id="UP000321947">
    <property type="component" value="Unassembled WGS sequence"/>
</dbReference>
<proteinExistence type="predicted"/>
<comment type="caution">
    <text evidence="1">The sequence shown here is derived from an EMBL/GenBank/DDBJ whole genome shotgun (WGS) entry which is preliminary data.</text>
</comment>
<accession>A0A5D3CXB8</accession>
<sequence>MRKTLWYLKNQIRDLGDSTKCSYASTLGMPFLQGESTMRFNDEKIKFNVVNAMKFPMDDGCCYAIESLGCDYCGEEVCFELFSPEEFFEEEDPS</sequence>
<dbReference type="EMBL" id="SSTD01008459">
    <property type="protein sequence ID" value="TYK15898.1"/>
    <property type="molecule type" value="Genomic_DNA"/>
</dbReference>